<dbReference type="EMBL" id="CP030918">
    <property type="protein sequence ID" value="AXC51305.1"/>
    <property type="molecule type" value="Genomic_DNA"/>
</dbReference>
<reference evidence="4" key="1">
    <citation type="submission" date="2018-07" db="EMBL/GenBank/DDBJ databases">
        <title>Genome sequencing of Paracoccus sp. SC2-6.</title>
        <authorList>
            <person name="Heo J."/>
            <person name="Kim S.-J."/>
            <person name="Kwon S.-W."/>
        </authorList>
    </citation>
    <scope>NUCLEOTIDE SEQUENCE [LARGE SCALE GENOMIC DNA]</scope>
    <source>
        <strain evidence="4">SC2-6</strain>
    </source>
</reference>
<name>A0A344PPK0_9RHOB</name>
<gene>
    <name evidence="3" type="ORF">DRW48_14060</name>
</gene>
<proteinExistence type="predicted"/>
<keyword evidence="4" id="KW-1185">Reference proteome</keyword>
<dbReference type="AlphaFoldDB" id="A0A344PPK0"/>
<dbReference type="Proteomes" id="UP000252023">
    <property type="component" value="Chromosome"/>
</dbReference>
<evidence type="ECO:0000313" key="4">
    <source>
        <dbReference type="Proteomes" id="UP000252023"/>
    </source>
</evidence>
<dbReference type="PANTHER" id="PTHR36933:SF1">
    <property type="entry name" value="SLL0788 PROTEIN"/>
    <property type="match status" value="1"/>
</dbReference>
<dbReference type="InterPro" id="IPR005183">
    <property type="entry name" value="DUF305_CopM-like"/>
</dbReference>
<feature type="region of interest" description="Disordered" evidence="1">
    <location>
        <begin position="1"/>
        <end position="27"/>
    </location>
</feature>
<accession>A0A344PPK0</accession>
<dbReference type="OrthoDB" id="517560at2"/>
<dbReference type="Gene3D" id="1.20.1260.10">
    <property type="match status" value="1"/>
</dbReference>
<dbReference type="KEGG" id="pars:DRW48_14060"/>
<dbReference type="PANTHER" id="PTHR36933">
    <property type="entry name" value="SLL0788 PROTEIN"/>
    <property type="match status" value="1"/>
</dbReference>
<feature type="domain" description="DUF305" evidence="2">
    <location>
        <begin position="48"/>
        <end position="128"/>
    </location>
</feature>
<protein>
    <submittedName>
        <fullName evidence="3">DUF305 domain-containing protein</fullName>
    </submittedName>
</protein>
<dbReference type="Pfam" id="PF03713">
    <property type="entry name" value="DUF305"/>
    <property type="match status" value="1"/>
</dbReference>
<sequence length="149" mass="15623">MGQDHAAPAAKSPAGHEHAAPDTSAHSAAPVAHGHVAAGHDTAAGAPEHEQPFLLENDEAMVRMMTDMTIKASGDIDRDFALMMIPHHQGAVDMAKAYLRHGGDDPVLQRLAQEIIVEQIQEIAAMQMAIGNPAPAPAPVPTQAAALRK</sequence>
<evidence type="ECO:0000313" key="3">
    <source>
        <dbReference type="EMBL" id="AXC51305.1"/>
    </source>
</evidence>
<evidence type="ECO:0000259" key="2">
    <source>
        <dbReference type="Pfam" id="PF03713"/>
    </source>
</evidence>
<evidence type="ECO:0000256" key="1">
    <source>
        <dbReference type="SAM" id="MobiDB-lite"/>
    </source>
</evidence>
<dbReference type="InterPro" id="IPR012347">
    <property type="entry name" value="Ferritin-like"/>
</dbReference>
<organism evidence="3 4">
    <name type="scientific">Paracoccus suum</name>
    <dbReference type="NCBI Taxonomy" id="2259340"/>
    <lineage>
        <taxon>Bacteria</taxon>
        <taxon>Pseudomonadati</taxon>
        <taxon>Pseudomonadota</taxon>
        <taxon>Alphaproteobacteria</taxon>
        <taxon>Rhodobacterales</taxon>
        <taxon>Paracoccaceae</taxon>
        <taxon>Paracoccus</taxon>
    </lineage>
</organism>